<protein>
    <recommendedName>
        <fullName evidence="5">Cytochrome P450</fullName>
    </recommendedName>
</protein>
<keyword evidence="4" id="KW-1185">Reference proteome</keyword>
<accession>A0ABQ3XEW2</accession>
<dbReference type="PANTHER" id="PTHR46696:SF6">
    <property type="entry name" value="P450, PUTATIVE (EUROFUNG)-RELATED"/>
    <property type="match status" value="1"/>
</dbReference>
<dbReference type="InterPro" id="IPR036396">
    <property type="entry name" value="Cyt_P450_sf"/>
</dbReference>
<proteinExistence type="inferred from homology"/>
<dbReference type="InterPro" id="IPR001128">
    <property type="entry name" value="Cyt_P450"/>
</dbReference>
<evidence type="ECO:0000256" key="2">
    <source>
        <dbReference type="RuleBase" id="RU000461"/>
    </source>
</evidence>
<organism evidence="3 4">
    <name type="scientific">Actinoplanes couchii</name>
    <dbReference type="NCBI Taxonomy" id="403638"/>
    <lineage>
        <taxon>Bacteria</taxon>
        <taxon>Bacillati</taxon>
        <taxon>Actinomycetota</taxon>
        <taxon>Actinomycetes</taxon>
        <taxon>Micromonosporales</taxon>
        <taxon>Micromonosporaceae</taxon>
        <taxon>Actinoplanes</taxon>
    </lineage>
</organism>
<reference evidence="3 4" key="1">
    <citation type="submission" date="2021-01" db="EMBL/GenBank/DDBJ databases">
        <title>Whole genome shotgun sequence of Actinoplanes couchii NBRC 106145.</title>
        <authorList>
            <person name="Komaki H."/>
            <person name="Tamura T."/>
        </authorList>
    </citation>
    <scope>NUCLEOTIDE SEQUENCE [LARGE SCALE GENOMIC DNA]</scope>
    <source>
        <strain evidence="3 4">NBRC 106145</strain>
    </source>
</reference>
<dbReference type="SUPFAM" id="SSF48264">
    <property type="entry name" value="Cytochrome P450"/>
    <property type="match status" value="1"/>
</dbReference>
<dbReference type="RefSeq" id="WP_203799138.1">
    <property type="nucleotide sequence ID" value="NZ_BAAAQE010000094.1"/>
</dbReference>
<keyword evidence="2" id="KW-0408">Iron</keyword>
<sequence length="412" mass="44336">MTSALAESYDPLGAHAEDPFPFHAEARRKEPVFYSPRLDAYVLTRFAEIDAVLKNPAVFSSVNSLRGIKAPYPSTIAVLSRSYPQTPDAVTTDDPAHRRLRQPYAKHLTTTGRLKNLEPAIRTRAEALVDSFIDDGSADLVARFSAPLPVQTAAALFGFAPDDIPVVKEGSEAQFSLGSIDFTVEQELLVGETVVVFKNLVAEYVRRRHAAPAGDLISDVTAAFGPGVAPGENLSYDQESEVVTSLCSTFGASHITTADLIGSALRLLTAHPAQWELLLRDPSLIPQAVEETLRYEAPIPAMFRHATSDAVLAGVDIPAGADLMLLFASAGHDEDRYPDPARFDVTRRPARHLAFGAGIHTCVGAAPARAQARIALEILTARLPGLSLPPGTTVPIRNSVNVRGPLELALQW</sequence>
<comment type="similarity">
    <text evidence="1 2">Belongs to the cytochrome P450 family.</text>
</comment>
<evidence type="ECO:0000313" key="3">
    <source>
        <dbReference type="EMBL" id="GID57016.1"/>
    </source>
</evidence>
<keyword evidence="2" id="KW-0560">Oxidoreductase</keyword>
<dbReference type="InterPro" id="IPR017972">
    <property type="entry name" value="Cyt_P450_CS"/>
</dbReference>
<keyword evidence="2" id="KW-0503">Monooxygenase</keyword>
<dbReference type="PANTHER" id="PTHR46696">
    <property type="entry name" value="P450, PUTATIVE (EUROFUNG)-RELATED"/>
    <property type="match status" value="1"/>
</dbReference>
<keyword evidence="2" id="KW-0349">Heme</keyword>
<evidence type="ECO:0008006" key="5">
    <source>
        <dbReference type="Google" id="ProtNLM"/>
    </source>
</evidence>
<keyword evidence="2" id="KW-0479">Metal-binding</keyword>
<dbReference type="Pfam" id="PF00067">
    <property type="entry name" value="p450"/>
    <property type="match status" value="1"/>
</dbReference>
<dbReference type="Proteomes" id="UP000612282">
    <property type="component" value="Unassembled WGS sequence"/>
</dbReference>
<gene>
    <name evidence="3" type="ORF">Aco03nite_054200</name>
</gene>
<dbReference type="EMBL" id="BOMG01000064">
    <property type="protein sequence ID" value="GID57016.1"/>
    <property type="molecule type" value="Genomic_DNA"/>
</dbReference>
<dbReference type="InterPro" id="IPR002397">
    <property type="entry name" value="Cyt_P450_B"/>
</dbReference>
<dbReference type="PRINTS" id="PR00359">
    <property type="entry name" value="BP450"/>
</dbReference>
<dbReference type="PROSITE" id="PS00086">
    <property type="entry name" value="CYTOCHROME_P450"/>
    <property type="match status" value="1"/>
</dbReference>
<evidence type="ECO:0000313" key="4">
    <source>
        <dbReference type="Proteomes" id="UP000612282"/>
    </source>
</evidence>
<evidence type="ECO:0000256" key="1">
    <source>
        <dbReference type="ARBA" id="ARBA00010617"/>
    </source>
</evidence>
<comment type="caution">
    <text evidence="3">The sequence shown here is derived from an EMBL/GenBank/DDBJ whole genome shotgun (WGS) entry which is preliminary data.</text>
</comment>
<name>A0ABQ3XEW2_9ACTN</name>
<dbReference type="Gene3D" id="1.10.630.10">
    <property type="entry name" value="Cytochrome P450"/>
    <property type="match status" value="1"/>
</dbReference>